<dbReference type="PROSITE" id="PS50191">
    <property type="entry name" value="CRAL_TRIO"/>
    <property type="match status" value="1"/>
</dbReference>
<dbReference type="PANTHER" id="PTHR10174:SF213">
    <property type="entry name" value="CRAL-TRIO DOMAIN-CONTAINING PROTEIN"/>
    <property type="match status" value="1"/>
</dbReference>
<dbReference type="AlphaFoldDB" id="A0AAE1HDM8"/>
<dbReference type="PANTHER" id="PTHR10174">
    <property type="entry name" value="ALPHA-TOCOPHEROL TRANSFER PROTEIN-RELATED"/>
    <property type="match status" value="1"/>
</dbReference>
<organism evidence="2 3">
    <name type="scientific">Frankliniella fusca</name>
    <dbReference type="NCBI Taxonomy" id="407009"/>
    <lineage>
        <taxon>Eukaryota</taxon>
        <taxon>Metazoa</taxon>
        <taxon>Ecdysozoa</taxon>
        <taxon>Arthropoda</taxon>
        <taxon>Hexapoda</taxon>
        <taxon>Insecta</taxon>
        <taxon>Pterygota</taxon>
        <taxon>Neoptera</taxon>
        <taxon>Paraneoptera</taxon>
        <taxon>Thysanoptera</taxon>
        <taxon>Terebrantia</taxon>
        <taxon>Thripoidea</taxon>
        <taxon>Thripidae</taxon>
        <taxon>Frankliniella</taxon>
    </lineage>
</organism>
<dbReference type="InterPro" id="IPR036865">
    <property type="entry name" value="CRAL-TRIO_dom_sf"/>
</dbReference>
<name>A0AAE1HDM8_9NEOP</name>
<dbReference type="SMART" id="SM00516">
    <property type="entry name" value="SEC14"/>
    <property type="match status" value="1"/>
</dbReference>
<dbReference type="InterPro" id="IPR036273">
    <property type="entry name" value="CRAL/TRIO_N_dom_sf"/>
</dbReference>
<protein>
    <submittedName>
        <fullName evidence="2">Alpha-tocopherol transfer protein</fullName>
    </submittedName>
</protein>
<evidence type="ECO:0000313" key="2">
    <source>
        <dbReference type="EMBL" id="KAK3919451.1"/>
    </source>
</evidence>
<evidence type="ECO:0000313" key="3">
    <source>
        <dbReference type="Proteomes" id="UP001219518"/>
    </source>
</evidence>
<dbReference type="SUPFAM" id="SSF46938">
    <property type="entry name" value="CRAL/TRIO N-terminal domain"/>
    <property type="match status" value="1"/>
</dbReference>
<dbReference type="Gene3D" id="1.10.8.20">
    <property type="entry name" value="N-terminal domain of phosphatidylinositol transfer protein sec14p"/>
    <property type="match status" value="1"/>
</dbReference>
<gene>
    <name evidence="2" type="ORF">KUF71_008578</name>
</gene>
<keyword evidence="3" id="KW-1185">Reference proteome</keyword>
<dbReference type="GO" id="GO:0016020">
    <property type="term" value="C:membrane"/>
    <property type="evidence" value="ECO:0007669"/>
    <property type="project" value="TreeGrafter"/>
</dbReference>
<dbReference type="EMBL" id="JAHWGI010000979">
    <property type="protein sequence ID" value="KAK3919451.1"/>
    <property type="molecule type" value="Genomic_DNA"/>
</dbReference>
<dbReference type="Gene3D" id="3.40.525.10">
    <property type="entry name" value="CRAL-TRIO lipid binding domain"/>
    <property type="match status" value="1"/>
</dbReference>
<comment type="caution">
    <text evidence="2">The sequence shown here is derived from an EMBL/GenBank/DDBJ whole genome shotgun (WGS) entry which is preliminary data.</text>
</comment>
<evidence type="ECO:0000259" key="1">
    <source>
        <dbReference type="PROSITE" id="PS50191"/>
    </source>
</evidence>
<feature type="non-terminal residue" evidence="2">
    <location>
        <position position="1"/>
    </location>
</feature>
<dbReference type="PRINTS" id="PR00180">
    <property type="entry name" value="CRETINALDHBP"/>
</dbReference>
<dbReference type="SUPFAM" id="SSF52087">
    <property type="entry name" value="CRAL/TRIO domain"/>
    <property type="match status" value="1"/>
</dbReference>
<proteinExistence type="predicted"/>
<dbReference type="CDD" id="cd00170">
    <property type="entry name" value="SEC14"/>
    <property type="match status" value="1"/>
</dbReference>
<dbReference type="InterPro" id="IPR001251">
    <property type="entry name" value="CRAL-TRIO_dom"/>
</dbReference>
<dbReference type="GO" id="GO:1902936">
    <property type="term" value="F:phosphatidylinositol bisphosphate binding"/>
    <property type="evidence" value="ECO:0007669"/>
    <property type="project" value="TreeGrafter"/>
</dbReference>
<dbReference type="Proteomes" id="UP001219518">
    <property type="component" value="Unassembled WGS sequence"/>
</dbReference>
<reference evidence="2" key="1">
    <citation type="submission" date="2021-07" db="EMBL/GenBank/DDBJ databases">
        <authorList>
            <person name="Catto M.A."/>
            <person name="Jacobson A."/>
            <person name="Kennedy G."/>
            <person name="Labadie P."/>
            <person name="Hunt B.G."/>
            <person name="Srinivasan R."/>
        </authorList>
    </citation>
    <scope>NUCLEOTIDE SEQUENCE</scope>
    <source>
        <strain evidence="2">PL_HMW_Pooled</strain>
        <tissue evidence="2">Head</tissue>
    </source>
</reference>
<accession>A0AAE1HDM8</accession>
<dbReference type="Pfam" id="PF00650">
    <property type="entry name" value="CRAL_TRIO"/>
    <property type="match status" value="1"/>
</dbReference>
<reference evidence="2" key="2">
    <citation type="journal article" date="2023" name="BMC Genomics">
        <title>Pest status, molecular evolution, and epigenetic factors derived from the genome assembly of Frankliniella fusca, a thysanopteran phytovirus vector.</title>
        <authorList>
            <person name="Catto M.A."/>
            <person name="Labadie P.E."/>
            <person name="Jacobson A.L."/>
            <person name="Kennedy G.G."/>
            <person name="Srinivasan R."/>
            <person name="Hunt B.G."/>
        </authorList>
    </citation>
    <scope>NUCLEOTIDE SEQUENCE</scope>
    <source>
        <strain evidence="2">PL_HMW_Pooled</strain>
    </source>
</reference>
<feature type="domain" description="CRAL-TRIO" evidence="1">
    <location>
        <begin position="124"/>
        <end position="288"/>
    </location>
</feature>
<sequence>EAEAACRGPGPAARPVVNNSCLRRVRLAQVHEKKYRPAAMVTEMKRVTIQDELRKNPQLKQEDIDAMRDWVETQTQLPKITDLTIVLFIHCCFYDIEEAKKTLIKFYNFQYNVPQICLNRDPSNEEIIQIAKAVGIVILDGRDKNGNVVVFQRLIDTNPARYNMDLTVKLSHMLCTIWQLENGTSQGTVLVYDQRGFGLSHMAKGSLSSLKNMIHYVQECAPINVVGIHVIYTNAVIDAILSLFKPFMKSSLYKLIKTYREENLQEFFEIVPQNVLPKEYGGQQPSLQELSEIGYGKLLANRDFFLEDDAIIQEAAEMVRSKNPGFFRTVGSWVGLGE</sequence>